<keyword evidence="2" id="KW-0813">Transport</keyword>
<evidence type="ECO:0000256" key="1">
    <source>
        <dbReference type="ARBA" id="ARBA00004141"/>
    </source>
</evidence>
<keyword evidence="5 6" id="KW-0472">Membrane</keyword>
<organism evidence="7 8">
    <name type="scientific">Prevotella histicola</name>
    <dbReference type="NCBI Taxonomy" id="470565"/>
    <lineage>
        <taxon>Bacteria</taxon>
        <taxon>Pseudomonadati</taxon>
        <taxon>Bacteroidota</taxon>
        <taxon>Bacteroidia</taxon>
        <taxon>Bacteroidales</taxon>
        <taxon>Prevotellaceae</taxon>
        <taxon>Prevotella</taxon>
    </lineage>
</organism>
<feature type="transmembrane region" description="Helical" evidence="6">
    <location>
        <begin position="340"/>
        <end position="362"/>
    </location>
</feature>
<name>A0A930HWF0_9BACT</name>
<dbReference type="GO" id="GO:0016020">
    <property type="term" value="C:membrane"/>
    <property type="evidence" value="ECO:0007669"/>
    <property type="project" value="UniProtKB-SubCell"/>
</dbReference>
<feature type="transmembrane region" description="Helical" evidence="6">
    <location>
        <begin position="153"/>
        <end position="172"/>
    </location>
</feature>
<keyword evidence="3 6" id="KW-0812">Transmembrane</keyword>
<comment type="caution">
    <text evidence="7">The sequence shown here is derived from an EMBL/GenBank/DDBJ whole genome shotgun (WGS) entry which is preliminary data.</text>
</comment>
<dbReference type="EMBL" id="JABZSQ010000005">
    <property type="protein sequence ID" value="MBF1414067.1"/>
    <property type="molecule type" value="Genomic_DNA"/>
</dbReference>
<feature type="transmembrane region" description="Helical" evidence="6">
    <location>
        <begin position="32"/>
        <end position="49"/>
    </location>
</feature>
<keyword evidence="4 6" id="KW-1133">Transmembrane helix</keyword>
<feature type="transmembrane region" description="Helical" evidence="6">
    <location>
        <begin position="283"/>
        <end position="305"/>
    </location>
</feature>
<evidence type="ECO:0000256" key="6">
    <source>
        <dbReference type="SAM" id="Phobius"/>
    </source>
</evidence>
<evidence type="ECO:0000256" key="3">
    <source>
        <dbReference type="ARBA" id="ARBA00022692"/>
    </source>
</evidence>
<dbReference type="SUPFAM" id="SSF103473">
    <property type="entry name" value="MFS general substrate transporter"/>
    <property type="match status" value="1"/>
</dbReference>
<evidence type="ECO:0000313" key="7">
    <source>
        <dbReference type="EMBL" id="MBF1414067.1"/>
    </source>
</evidence>
<evidence type="ECO:0000256" key="2">
    <source>
        <dbReference type="ARBA" id="ARBA00022448"/>
    </source>
</evidence>
<sequence>MQENQKIINGIPIAGQWQDYWRWLPSLYMTRGLPYVILMMTSMVFFNRMGMSNGAITLTTSWFFVPLIFRPLLGRIVIGYKSKRFWILLTEFIMALCLAGIAHTVTFSHWFTWSVTFLMIIAVSASLHDVAIERFYKKESKRRYRSAFFDSRAIFYLLSALAGLAIPITIAGNLEVINRTVRPSWAMVFWSLAALMFGLMVLQAVLLPKKEVDVRLPIWSGLTRKWWSDVKSSVVIQPGYVASLCFLFCFLIPEGMFFRVSPLFLIDPGSNGGIALSPQELGLVQGTVGTFAFIAGCSIGTMLIRRDGLKRWLWVFVMGITLPKALFIYLSYYFVSTLSIINICVIIEQFGCGMGLTAYVIWLVHCTKNEHPTFTYSLATAITSFSMLISGWFIGLLQENIGYRHFFLLVFLLGIVCFISAYFIPVTEETGRQRLQQYKPDAV</sequence>
<dbReference type="Gene3D" id="1.20.1250.20">
    <property type="entry name" value="MFS general substrate transporter like domains"/>
    <property type="match status" value="2"/>
</dbReference>
<dbReference type="InterPro" id="IPR036259">
    <property type="entry name" value="MFS_trans_sf"/>
</dbReference>
<protein>
    <submittedName>
        <fullName evidence="7">MFS transporter</fullName>
    </submittedName>
</protein>
<feature type="transmembrane region" description="Helical" evidence="6">
    <location>
        <begin position="374"/>
        <end position="394"/>
    </location>
</feature>
<gene>
    <name evidence="7" type="ORF">HXN33_00680</name>
</gene>
<feature type="transmembrane region" description="Helical" evidence="6">
    <location>
        <begin position="111"/>
        <end position="132"/>
    </location>
</feature>
<reference evidence="7" key="1">
    <citation type="submission" date="2020-04" db="EMBL/GenBank/DDBJ databases">
        <title>Deep metagenomics examines the oral microbiome during advanced dental caries in children, revealing novel taxa and co-occurrences with host molecules.</title>
        <authorList>
            <person name="Baker J.L."/>
            <person name="Morton J.T."/>
            <person name="Dinis M."/>
            <person name="Alvarez R."/>
            <person name="Tran N.C."/>
            <person name="Knight R."/>
            <person name="Edlund A."/>
        </authorList>
    </citation>
    <scope>NUCLEOTIDE SEQUENCE</scope>
    <source>
        <strain evidence="7">JCVI_25_bin.9</strain>
    </source>
</reference>
<evidence type="ECO:0000256" key="4">
    <source>
        <dbReference type="ARBA" id="ARBA00022989"/>
    </source>
</evidence>
<dbReference type="Proteomes" id="UP000757461">
    <property type="component" value="Unassembled WGS sequence"/>
</dbReference>
<proteinExistence type="predicted"/>
<evidence type="ECO:0000313" key="8">
    <source>
        <dbReference type="Proteomes" id="UP000757461"/>
    </source>
</evidence>
<dbReference type="PANTHER" id="PTHR12778:SF10">
    <property type="entry name" value="MAJOR FACILITATOR SUPERFAMILY DOMAIN-CONTAINING PROTEIN 3"/>
    <property type="match status" value="1"/>
</dbReference>
<evidence type="ECO:0000256" key="5">
    <source>
        <dbReference type="ARBA" id="ARBA00023136"/>
    </source>
</evidence>
<dbReference type="InterPro" id="IPR004752">
    <property type="entry name" value="AmpG_permease/AT-1"/>
</dbReference>
<feature type="transmembrane region" description="Helical" evidence="6">
    <location>
        <begin position="184"/>
        <end position="207"/>
    </location>
</feature>
<feature type="transmembrane region" description="Helical" evidence="6">
    <location>
        <begin position="85"/>
        <end position="105"/>
    </location>
</feature>
<dbReference type="AlphaFoldDB" id="A0A930HWF0"/>
<feature type="transmembrane region" description="Helical" evidence="6">
    <location>
        <begin position="55"/>
        <end position="73"/>
    </location>
</feature>
<feature type="transmembrane region" description="Helical" evidence="6">
    <location>
        <begin position="406"/>
        <end position="424"/>
    </location>
</feature>
<dbReference type="PANTHER" id="PTHR12778">
    <property type="entry name" value="SOLUTE CARRIER FAMILY 33 ACETYL-COA TRANSPORTER -RELATED"/>
    <property type="match status" value="1"/>
</dbReference>
<accession>A0A930HWF0</accession>
<comment type="subcellular location">
    <subcellularLocation>
        <location evidence="1">Membrane</location>
        <topology evidence="1">Multi-pass membrane protein</topology>
    </subcellularLocation>
</comment>
<feature type="transmembrane region" description="Helical" evidence="6">
    <location>
        <begin position="312"/>
        <end position="334"/>
    </location>
</feature>